<dbReference type="Proteomes" id="UP000053707">
    <property type="component" value="Unassembled WGS sequence"/>
</dbReference>
<dbReference type="AlphaFoldDB" id="A0A101ACM4"/>
<name>A0A101ACM4_9MYCO</name>
<protein>
    <recommendedName>
        <fullName evidence="3">Swt1-like HEPN domain-containing protein</fullName>
    </recommendedName>
</protein>
<comment type="caution">
    <text evidence="1">The sequence shown here is derived from an EMBL/GenBank/DDBJ whole genome shotgun (WGS) entry which is preliminary data.</text>
</comment>
<evidence type="ECO:0008006" key="3">
    <source>
        <dbReference type="Google" id="ProtNLM"/>
    </source>
</evidence>
<reference evidence="1 2" key="1">
    <citation type="submission" date="2016-01" db="EMBL/GenBank/DDBJ databases">
        <authorList>
            <consortium name="TB Trials Study Group"/>
            <person name="Sutton G."/>
            <person name="Brinkac L."/>
            <person name="Sanka R."/>
            <person name="Adams M."/>
            <person name="Lau E.L."/>
            <person name="Macaden R."/>
            <person name="Grewal H.M.S."/>
        </authorList>
    </citation>
    <scope>NUCLEOTIDE SEQUENCE [LARGE SCALE GENOMIC DNA]</scope>
    <source>
        <strain evidence="1 2">IS-1744</strain>
    </source>
</reference>
<dbReference type="EMBL" id="LQIR01000003">
    <property type="protein sequence ID" value="KUI20490.1"/>
    <property type="molecule type" value="Genomic_DNA"/>
</dbReference>
<organism evidence="1 2">
    <name type="scientific">Mycobacterium lehmannii</name>
    <dbReference type="NCBI Taxonomy" id="2048550"/>
    <lineage>
        <taxon>Bacteria</taxon>
        <taxon>Bacillati</taxon>
        <taxon>Actinomycetota</taxon>
        <taxon>Actinomycetes</taxon>
        <taxon>Mycobacteriales</taxon>
        <taxon>Mycobacteriaceae</taxon>
        <taxon>Mycobacterium</taxon>
    </lineage>
</organism>
<gene>
    <name evidence="1" type="ORF">AU192_16440</name>
</gene>
<proteinExistence type="predicted"/>
<evidence type="ECO:0000313" key="1">
    <source>
        <dbReference type="EMBL" id="KUI20490.1"/>
    </source>
</evidence>
<evidence type="ECO:0000313" key="2">
    <source>
        <dbReference type="Proteomes" id="UP000053707"/>
    </source>
</evidence>
<keyword evidence="2" id="KW-1185">Reference proteome</keyword>
<accession>A0A101ACM4</accession>
<sequence length="309" mass="35743">MHEDRGLMDSEWSEEVLFPSANAIGYRLIFEAETWLRRICWTALMLSQGPSWAGSLDESFRKRLESQSANNRSRWYLGVDAEEELLWSTTHGQLASLLRRDVIQEQIHHLCGFYGELLASRLESVAMIRNTLAHSRAISDDSITILNADLSVIRAAVSRFKWSAVYTEGDLVSLDDDVPEDLFDFLFAFNERQNTLHGQQLFVEANADFVSLIRLPAPPWGYPDCAKFRRQLGEVAHLLVAVLANKEGSEFQLLMPRNLSTEDKIEVLYRFMNPDLLLHSWTELPFEKQPTPACWWPRLWFYENRYPAK</sequence>